<sequence length="743" mass="82779">MRLQWRFLIILAALFSPTWAEDPPRITLAPTNQKVAEEKIVSFFCKASGNPGPSFSWKKGSRRITTNRNRLVIKEMPHGSVLRIEPVKQKDLGVYECIADNGVGTKARANASLHVYPKTGIPEGYPRITIHPSLKAVEKDRNTVLQCGATGIPEPKITWLRDFIPVDLSNPRLTLLESGALQIERSQESDVGKYECVAENEKGVDYSYAANLYVKVRRVPPHFSMAPENVDVQPGADVNLTCVAVGSPMPQHQSTITRRMEEKQSYWLCFFTLAVVTSMVSAAVPSAPVKLTISHIKPKSVQLTWDKSNSDDVLSYIIQYRPYSDESKEFKEISGITKTRGYKVHPLEPYTRYEFRVIAVNKYGRSPPSETVQELTAPQDPNSIGSGQGYTQATDAEKRNKAAASPADNGGKSPGTAPRNLRGKAASATTIALLWDEPEIPNGIIKGYKIFYTMNPDLPIILWDHKTHTDSQKRVATLTNLKTNSTYTINILAFSSAGQGPLSDEIQVMTNPGDSLCFGSVLSLHNSIYPFHFYSLQPFSLFLSSLSCHDLFTITLNILILFTLSFFSIFFILCTYLFYYVVHSAPFLPSVYSFIMFTLSSSLLLSLCSPCFLIPVPLYTLVSSSYLSLSLIIIFFLLFTLFILFFFALSSFFLALPSSFLVSPCSIFSCFFLLSLHCLLSLHAFLHLLVPPYFLSLFIFSCLSLFSLLVSSCPRITFPCSPFLSLLALSSSFLQCLLSLHLS</sequence>
<dbReference type="OrthoDB" id="10253954at2759"/>
<dbReference type="InterPro" id="IPR003599">
    <property type="entry name" value="Ig_sub"/>
</dbReference>
<dbReference type="Proteomes" id="UP000597762">
    <property type="component" value="Unassembled WGS sequence"/>
</dbReference>
<keyword evidence="7" id="KW-1133">Transmembrane helix</keyword>
<feature type="chain" id="PRO_5032751943" evidence="8">
    <location>
        <begin position="21"/>
        <end position="743"/>
    </location>
</feature>
<organism evidence="11 12">
    <name type="scientific">Acanthosepion pharaonis</name>
    <name type="common">Pharaoh cuttlefish</name>
    <name type="synonym">Sepia pharaonis</name>
    <dbReference type="NCBI Taxonomy" id="158019"/>
    <lineage>
        <taxon>Eukaryota</taxon>
        <taxon>Metazoa</taxon>
        <taxon>Spiralia</taxon>
        <taxon>Lophotrochozoa</taxon>
        <taxon>Mollusca</taxon>
        <taxon>Cephalopoda</taxon>
        <taxon>Coleoidea</taxon>
        <taxon>Decapodiformes</taxon>
        <taxon>Sepiida</taxon>
        <taxon>Sepiina</taxon>
        <taxon>Sepiidae</taxon>
        <taxon>Acanthosepion</taxon>
    </lineage>
</organism>
<dbReference type="PANTHER" id="PTHR44170:SF57">
    <property type="entry name" value="PROTEIN TYROSINE PHOSPHATASE RECEPTOR TYPE S"/>
    <property type="match status" value="1"/>
</dbReference>
<dbReference type="SMART" id="SM00060">
    <property type="entry name" value="FN3"/>
    <property type="match status" value="2"/>
</dbReference>
<keyword evidence="11" id="KW-0378">Hydrolase</keyword>
<feature type="region of interest" description="Disordered" evidence="6">
    <location>
        <begin position="366"/>
        <end position="422"/>
    </location>
</feature>
<dbReference type="FunFam" id="2.60.40.10:FF:000023">
    <property type="entry name" value="receptor-type tyrosine-protein phosphatase delta isoform X2"/>
    <property type="match status" value="1"/>
</dbReference>
<feature type="transmembrane region" description="Helical" evidence="7">
    <location>
        <begin position="723"/>
        <end position="742"/>
    </location>
</feature>
<evidence type="ECO:0000313" key="11">
    <source>
        <dbReference type="EMBL" id="CAE1147229.1"/>
    </source>
</evidence>
<dbReference type="CDD" id="cd00063">
    <property type="entry name" value="FN3"/>
    <property type="match status" value="2"/>
</dbReference>
<evidence type="ECO:0000256" key="6">
    <source>
        <dbReference type="SAM" id="MobiDB-lite"/>
    </source>
</evidence>
<dbReference type="PANTHER" id="PTHR44170">
    <property type="entry name" value="PROTEIN SIDEKICK"/>
    <property type="match status" value="1"/>
</dbReference>
<evidence type="ECO:0000256" key="8">
    <source>
        <dbReference type="SAM" id="SignalP"/>
    </source>
</evidence>
<dbReference type="InterPro" id="IPR036179">
    <property type="entry name" value="Ig-like_dom_sf"/>
</dbReference>
<evidence type="ECO:0000256" key="4">
    <source>
        <dbReference type="ARBA" id="ARBA00023180"/>
    </source>
</evidence>
<feature type="domain" description="Ig-like" evidence="9">
    <location>
        <begin position="126"/>
        <end position="207"/>
    </location>
</feature>
<keyword evidence="7" id="KW-0812">Transmembrane</keyword>
<feature type="compositionally biased region" description="Polar residues" evidence="6">
    <location>
        <begin position="368"/>
        <end position="394"/>
    </location>
</feature>
<dbReference type="Gene3D" id="2.60.40.10">
    <property type="entry name" value="Immunoglobulins"/>
    <property type="match status" value="4"/>
</dbReference>
<keyword evidence="3" id="KW-1015">Disulfide bond</keyword>
<protein>
    <submittedName>
        <fullName evidence="11">PTPRD</fullName>
        <ecNumber evidence="11">3.1.3.48</ecNumber>
    </submittedName>
</protein>
<dbReference type="EC" id="3.1.3.48" evidence="11"/>
<dbReference type="FunFam" id="2.60.40.10:FF:000015">
    <property type="entry name" value="receptor-type tyrosine-protein phosphatase delta isoform X2"/>
    <property type="match status" value="1"/>
</dbReference>
<feature type="transmembrane region" description="Helical" evidence="7">
    <location>
        <begin position="661"/>
        <end position="686"/>
    </location>
</feature>
<dbReference type="InterPro" id="IPR036116">
    <property type="entry name" value="FN3_sf"/>
</dbReference>
<feature type="domain" description="Ig-like" evidence="9">
    <location>
        <begin position="221"/>
        <end position="268"/>
    </location>
</feature>
<keyword evidence="7" id="KW-0472">Membrane</keyword>
<dbReference type="FunFam" id="2.60.40.10:FF:000036">
    <property type="entry name" value="receptor-type tyrosine-protein phosphatase delta isoform X1"/>
    <property type="match status" value="1"/>
</dbReference>
<feature type="domain" description="Ig-like" evidence="9">
    <location>
        <begin position="24"/>
        <end position="114"/>
    </location>
</feature>
<feature type="domain" description="Fibronectin type-III" evidence="10">
    <location>
        <begin position="417"/>
        <end position="513"/>
    </location>
</feature>
<feature type="transmembrane region" description="Helical" evidence="7">
    <location>
        <begin position="551"/>
        <end position="579"/>
    </location>
</feature>
<comment type="caution">
    <text evidence="11">The sequence shown here is derived from an EMBL/GenBank/DDBJ whole genome shotgun (WGS) entry which is preliminary data.</text>
</comment>
<accession>A0A812AMC6</accession>
<dbReference type="SUPFAM" id="SSF48726">
    <property type="entry name" value="Immunoglobulin"/>
    <property type="match status" value="3"/>
</dbReference>
<keyword evidence="12" id="KW-1185">Reference proteome</keyword>
<feature type="transmembrane region" description="Helical" evidence="7">
    <location>
        <begin position="693"/>
        <end position="711"/>
    </location>
</feature>
<name>A0A812AMC6_ACAPH</name>
<evidence type="ECO:0000256" key="7">
    <source>
        <dbReference type="SAM" id="Phobius"/>
    </source>
</evidence>
<reference evidence="11" key="1">
    <citation type="submission" date="2021-01" db="EMBL/GenBank/DDBJ databases">
        <authorList>
            <person name="Li R."/>
            <person name="Bekaert M."/>
        </authorList>
    </citation>
    <scope>NUCLEOTIDE SEQUENCE</scope>
    <source>
        <strain evidence="11">Farmed</strain>
    </source>
</reference>
<proteinExistence type="predicted"/>
<evidence type="ECO:0000256" key="5">
    <source>
        <dbReference type="ARBA" id="ARBA00023319"/>
    </source>
</evidence>
<dbReference type="SMART" id="SM00409">
    <property type="entry name" value="IG"/>
    <property type="match status" value="3"/>
</dbReference>
<evidence type="ECO:0000256" key="1">
    <source>
        <dbReference type="ARBA" id="ARBA00022729"/>
    </source>
</evidence>
<evidence type="ECO:0000256" key="2">
    <source>
        <dbReference type="ARBA" id="ARBA00022737"/>
    </source>
</evidence>
<evidence type="ECO:0000256" key="3">
    <source>
        <dbReference type="ARBA" id="ARBA00023157"/>
    </source>
</evidence>
<keyword evidence="4" id="KW-0325">Glycoprotein</keyword>
<gene>
    <name evidence="11" type="ORF">SPHA_2024</name>
</gene>
<dbReference type="InterPro" id="IPR007110">
    <property type="entry name" value="Ig-like_dom"/>
</dbReference>
<evidence type="ECO:0000259" key="10">
    <source>
        <dbReference type="PROSITE" id="PS50853"/>
    </source>
</evidence>
<dbReference type="Pfam" id="PF13927">
    <property type="entry name" value="Ig_3"/>
    <property type="match status" value="2"/>
</dbReference>
<keyword evidence="5" id="KW-0393">Immunoglobulin domain</keyword>
<feature type="signal peptide" evidence="8">
    <location>
        <begin position="1"/>
        <end position="20"/>
    </location>
</feature>
<feature type="transmembrane region" description="Helical" evidence="7">
    <location>
        <begin position="626"/>
        <end position="655"/>
    </location>
</feature>
<keyword evidence="2" id="KW-0677">Repeat</keyword>
<dbReference type="InterPro" id="IPR003598">
    <property type="entry name" value="Ig_sub2"/>
</dbReference>
<dbReference type="AlphaFoldDB" id="A0A812AMC6"/>
<dbReference type="GO" id="GO:0098609">
    <property type="term" value="P:cell-cell adhesion"/>
    <property type="evidence" value="ECO:0007669"/>
    <property type="project" value="TreeGrafter"/>
</dbReference>
<evidence type="ECO:0000313" key="12">
    <source>
        <dbReference type="Proteomes" id="UP000597762"/>
    </source>
</evidence>
<dbReference type="GO" id="GO:0004725">
    <property type="term" value="F:protein tyrosine phosphatase activity"/>
    <property type="evidence" value="ECO:0007669"/>
    <property type="project" value="UniProtKB-EC"/>
</dbReference>
<dbReference type="FunFam" id="2.60.40.10:FF:000027">
    <property type="entry name" value="receptor-type tyrosine-protein phosphatase delta isoform X1"/>
    <property type="match status" value="1"/>
</dbReference>
<keyword evidence="1 8" id="KW-0732">Signal</keyword>
<dbReference type="EMBL" id="CAHIKZ030000058">
    <property type="protein sequence ID" value="CAE1147229.1"/>
    <property type="molecule type" value="Genomic_DNA"/>
</dbReference>
<dbReference type="InterPro" id="IPR013783">
    <property type="entry name" value="Ig-like_fold"/>
</dbReference>
<dbReference type="SMART" id="SM00408">
    <property type="entry name" value="IGc2"/>
    <property type="match status" value="2"/>
</dbReference>
<dbReference type="PROSITE" id="PS50853">
    <property type="entry name" value="FN3"/>
    <property type="match status" value="2"/>
</dbReference>
<dbReference type="PROSITE" id="PS50835">
    <property type="entry name" value="IG_LIKE"/>
    <property type="match status" value="3"/>
</dbReference>
<feature type="domain" description="Fibronectin type-III" evidence="10">
    <location>
        <begin position="287"/>
        <end position="380"/>
    </location>
</feature>
<dbReference type="Pfam" id="PF00041">
    <property type="entry name" value="fn3"/>
    <property type="match status" value="2"/>
</dbReference>
<evidence type="ECO:0000259" key="9">
    <source>
        <dbReference type="PROSITE" id="PS50835"/>
    </source>
</evidence>
<feature type="transmembrane region" description="Helical" evidence="7">
    <location>
        <begin position="591"/>
        <end position="614"/>
    </location>
</feature>
<dbReference type="SUPFAM" id="SSF49265">
    <property type="entry name" value="Fibronectin type III"/>
    <property type="match status" value="1"/>
</dbReference>
<dbReference type="InterPro" id="IPR003961">
    <property type="entry name" value="FN3_dom"/>
</dbReference>